<protein>
    <submittedName>
        <fullName evidence="2">Uncharacterized protein</fullName>
    </submittedName>
</protein>
<organism evidence="2 3">
    <name type="scientific">Owenia fusiformis</name>
    <name type="common">Polychaete worm</name>
    <dbReference type="NCBI Taxonomy" id="6347"/>
    <lineage>
        <taxon>Eukaryota</taxon>
        <taxon>Metazoa</taxon>
        <taxon>Spiralia</taxon>
        <taxon>Lophotrochozoa</taxon>
        <taxon>Annelida</taxon>
        <taxon>Polychaeta</taxon>
        <taxon>Sedentaria</taxon>
        <taxon>Canalipalpata</taxon>
        <taxon>Sabellida</taxon>
        <taxon>Oweniida</taxon>
        <taxon>Oweniidae</taxon>
        <taxon>Owenia</taxon>
    </lineage>
</organism>
<feature type="region of interest" description="Disordered" evidence="1">
    <location>
        <begin position="1"/>
        <end position="95"/>
    </location>
</feature>
<feature type="compositionally biased region" description="Basic and acidic residues" evidence="1">
    <location>
        <begin position="32"/>
        <end position="43"/>
    </location>
</feature>
<reference evidence="2" key="1">
    <citation type="submission" date="2022-03" db="EMBL/GenBank/DDBJ databases">
        <authorList>
            <person name="Martin C."/>
        </authorList>
    </citation>
    <scope>NUCLEOTIDE SEQUENCE</scope>
</reference>
<dbReference type="Proteomes" id="UP000749559">
    <property type="component" value="Unassembled WGS sequence"/>
</dbReference>
<evidence type="ECO:0000256" key="1">
    <source>
        <dbReference type="SAM" id="MobiDB-lite"/>
    </source>
</evidence>
<accession>A0A8S4N8H8</accession>
<evidence type="ECO:0000313" key="2">
    <source>
        <dbReference type="EMBL" id="CAH1777771.1"/>
    </source>
</evidence>
<feature type="compositionally biased region" description="Basic and acidic residues" evidence="1">
    <location>
        <begin position="79"/>
        <end position="89"/>
    </location>
</feature>
<feature type="non-terminal residue" evidence="2">
    <location>
        <position position="95"/>
    </location>
</feature>
<dbReference type="AlphaFoldDB" id="A0A8S4N8H8"/>
<gene>
    <name evidence="2" type="ORF">OFUS_LOCUS4771</name>
</gene>
<name>A0A8S4N8H8_OWEFU</name>
<proteinExistence type="predicted"/>
<keyword evidence="3" id="KW-1185">Reference proteome</keyword>
<feature type="compositionally biased region" description="Basic residues" evidence="1">
    <location>
        <begin position="68"/>
        <end position="78"/>
    </location>
</feature>
<dbReference type="EMBL" id="CAIIXF020000002">
    <property type="protein sequence ID" value="CAH1777771.1"/>
    <property type="molecule type" value="Genomic_DNA"/>
</dbReference>
<comment type="caution">
    <text evidence="2">The sequence shown here is derived from an EMBL/GenBank/DDBJ whole genome shotgun (WGS) entry which is preliminary data.</text>
</comment>
<sequence length="95" mass="10582">METIPSLEHKLSDPKRKLSPYSDIPSPMSEMLSRDSDLSDSSKVKVSLMAPVILSDTDDPKGSGSSGAKKRQRKRQIRYKKESNKESTTHFDGVT</sequence>
<feature type="compositionally biased region" description="Basic and acidic residues" evidence="1">
    <location>
        <begin position="7"/>
        <end position="16"/>
    </location>
</feature>
<evidence type="ECO:0000313" key="3">
    <source>
        <dbReference type="Proteomes" id="UP000749559"/>
    </source>
</evidence>